<reference evidence="2" key="1">
    <citation type="submission" date="2020-03" db="EMBL/GenBank/DDBJ databases">
        <authorList>
            <person name="Weist P."/>
        </authorList>
    </citation>
    <scope>NUCLEOTIDE SEQUENCE</scope>
</reference>
<dbReference type="EMBL" id="CADEAL010004492">
    <property type="protein sequence ID" value="CAB1460753.1"/>
    <property type="molecule type" value="Genomic_DNA"/>
</dbReference>
<evidence type="ECO:0000313" key="3">
    <source>
        <dbReference type="Proteomes" id="UP001153269"/>
    </source>
</evidence>
<sequence length="100" mass="10744">MQEETSEQDESVAVDGMDVLENETERDPLNGFIAAVLKDNPTVSAALSDPVFVLHVGLIALVGAVARPPELQVFGPEETRERREDLKSGSVPFRGGVLPS</sequence>
<comment type="caution">
    <text evidence="2">The sequence shown here is derived from an EMBL/GenBank/DDBJ whole genome shotgun (WGS) entry which is preliminary data.</text>
</comment>
<evidence type="ECO:0000313" key="2">
    <source>
        <dbReference type="EMBL" id="CAB1460753.1"/>
    </source>
</evidence>
<feature type="compositionally biased region" description="Basic and acidic residues" evidence="1">
    <location>
        <begin position="77"/>
        <end position="87"/>
    </location>
</feature>
<organism evidence="2 3">
    <name type="scientific">Pleuronectes platessa</name>
    <name type="common">European plaice</name>
    <dbReference type="NCBI Taxonomy" id="8262"/>
    <lineage>
        <taxon>Eukaryota</taxon>
        <taxon>Metazoa</taxon>
        <taxon>Chordata</taxon>
        <taxon>Craniata</taxon>
        <taxon>Vertebrata</taxon>
        <taxon>Euteleostomi</taxon>
        <taxon>Actinopterygii</taxon>
        <taxon>Neopterygii</taxon>
        <taxon>Teleostei</taxon>
        <taxon>Neoteleostei</taxon>
        <taxon>Acanthomorphata</taxon>
        <taxon>Carangaria</taxon>
        <taxon>Pleuronectiformes</taxon>
        <taxon>Pleuronectoidei</taxon>
        <taxon>Pleuronectidae</taxon>
        <taxon>Pleuronectes</taxon>
    </lineage>
</organism>
<protein>
    <submittedName>
        <fullName evidence="2">Uncharacterized protein</fullName>
    </submittedName>
</protein>
<accession>A0A9N7Z9Z9</accession>
<proteinExistence type="predicted"/>
<gene>
    <name evidence="2" type="ORF">PLEPLA_LOCUS48625</name>
</gene>
<dbReference type="AlphaFoldDB" id="A0A9N7Z9Z9"/>
<feature type="region of interest" description="Disordered" evidence="1">
    <location>
        <begin position="75"/>
        <end position="100"/>
    </location>
</feature>
<evidence type="ECO:0000256" key="1">
    <source>
        <dbReference type="SAM" id="MobiDB-lite"/>
    </source>
</evidence>
<dbReference type="Proteomes" id="UP001153269">
    <property type="component" value="Unassembled WGS sequence"/>
</dbReference>
<name>A0A9N7Z9Z9_PLEPL</name>
<keyword evidence="3" id="KW-1185">Reference proteome</keyword>